<reference evidence="7" key="1">
    <citation type="journal article" date="2014" name="Genome Biol. Evol.">
        <title>Pangenome evidence for extensive interdomain horizontal transfer affecting lineage core and shell genes in uncultured planktonic thaumarchaeota and euryarchaeota.</title>
        <authorList>
            <person name="Deschamps P."/>
            <person name="Zivanovic Y."/>
            <person name="Moreira D."/>
            <person name="Rodriguez-Valera F."/>
            <person name="Lopez-Garcia P."/>
        </authorList>
    </citation>
    <scope>NUCLEOTIDE SEQUENCE</scope>
</reference>
<dbReference type="InterPro" id="IPR012340">
    <property type="entry name" value="NA-bd_OB-fold"/>
</dbReference>
<dbReference type="HAMAP" id="MF_00216">
    <property type="entry name" value="aIF_1A"/>
    <property type="match status" value="1"/>
</dbReference>
<evidence type="ECO:0000256" key="2">
    <source>
        <dbReference type="HAMAP-Rule" id="MF_00216"/>
    </source>
</evidence>
<gene>
    <name evidence="2" type="primary">eif1a</name>
</gene>
<feature type="compositionally biased region" description="Acidic residues" evidence="5">
    <location>
        <begin position="155"/>
        <end position="190"/>
    </location>
</feature>
<dbReference type="NCBIfam" id="NF003085">
    <property type="entry name" value="PRK04012.1-5"/>
    <property type="match status" value="1"/>
</dbReference>
<accession>A0A075FYH6</accession>
<feature type="domain" description="S1-like" evidence="6">
    <location>
        <begin position="39"/>
        <end position="113"/>
    </location>
</feature>
<organism evidence="7">
    <name type="scientific">uncultured marine group II/III euryarchaeote AD1000_75_E05</name>
    <dbReference type="NCBI Taxonomy" id="1457808"/>
    <lineage>
        <taxon>Archaea</taxon>
        <taxon>Methanobacteriati</taxon>
        <taxon>Methanobacteriota</taxon>
        <taxon>environmental samples</taxon>
    </lineage>
</organism>
<sequence>MNSHPQLHIGAARRSPMARREEKVDAELLARLESGGDRIRVPLPNRKVNEMFAIADQILGGRRVRAVCEDGESRLARIPGKMRRRQWVREGDLIVVQPWDFQDEKANVCMRYTKTQSLYLSRKGVLPEIVDLFGMVDLGEQDEIEIEAAPAETQPEAEAEAQDSEEGAIEPESETPTAEDPEDDIDSFFG</sequence>
<feature type="region of interest" description="Disordered" evidence="5">
    <location>
        <begin position="144"/>
        <end position="190"/>
    </location>
</feature>
<dbReference type="EMBL" id="KF900473">
    <property type="protein sequence ID" value="AIE96234.1"/>
    <property type="molecule type" value="Genomic_DNA"/>
</dbReference>
<evidence type="ECO:0000256" key="1">
    <source>
        <dbReference type="ARBA" id="ARBA00025502"/>
    </source>
</evidence>
<proteinExistence type="inferred from homology"/>
<evidence type="ECO:0000256" key="4">
    <source>
        <dbReference type="RuleBase" id="RU004364"/>
    </source>
</evidence>
<dbReference type="Pfam" id="PF01176">
    <property type="entry name" value="eIF-1a"/>
    <property type="match status" value="1"/>
</dbReference>
<name>A0A075FYH6_9EURY</name>
<evidence type="ECO:0000259" key="6">
    <source>
        <dbReference type="PROSITE" id="PS50832"/>
    </source>
</evidence>
<evidence type="ECO:0000256" key="5">
    <source>
        <dbReference type="SAM" id="MobiDB-lite"/>
    </source>
</evidence>
<dbReference type="PROSITE" id="PS50832">
    <property type="entry name" value="S1_IF1_TYPE"/>
    <property type="match status" value="1"/>
</dbReference>
<dbReference type="InterPro" id="IPR001253">
    <property type="entry name" value="TIF_eIF-1A"/>
</dbReference>
<keyword evidence="2 3" id="KW-0648">Protein biosynthesis</keyword>
<dbReference type="Gene3D" id="2.40.50.140">
    <property type="entry name" value="Nucleic acid-binding proteins"/>
    <property type="match status" value="1"/>
</dbReference>
<dbReference type="SMART" id="SM00652">
    <property type="entry name" value="eIF1a"/>
    <property type="match status" value="1"/>
</dbReference>
<comment type="similarity">
    <text evidence="2 4">Belongs to the eIF-1A family.</text>
</comment>
<dbReference type="NCBIfam" id="NF003084">
    <property type="entry name" value="PRK04012.1-3"/>
    <property type="match status" value="1"/>
</dbReference>
<dbReference type="SUPFAM" id="SSF50249">
    <property type="entry name" value="Nucleic acid-binding proteins"/>
    <property type="match status" value="1"/>
</dbReference>
<dbReference type="PANTHER" id="PTHR21668">
    <property type="entry name" value="EIF-1A"/>
    <property type="match status" value="1"/>
</dbReference>
<dbReference type="GO" id="GO:0003743">
    <property type="term" value="F:translation initiation factor activity"/>
    <property type="evidence" value="ECO:0007669"/>
    <property type="project" value="UniProtKB-UniRule"/>
</dbReference>
<evidence type="ECO:0000256" key="3">
    <source>
        <dbReference type="PROSITE-ProRule" id="PRU00181"/>
    </source>
</evidence>
<dbReference type="AlphaFoldDB" id="A0A075FYH6"/>
<feature type="region of interest" description="Disordered" evidence="5">
    <location>
        <begin position="1"/>
        <end position="20"/>
    </location>
</feature>
<protein>
    <recommendedName>
        <fullName evidence="2">Translation initiation factor 1A</fullName>
        <shortName evidence="2">aIF-1A</shortName>
    </recommendedName>
</protein>
<evidence type="ECO:0000313" key="7">
    <source>
        <dbReference type="EMBL" id="AIE96234.1"/>
    </source>
</evidence>
<dbReference type="NCBIfam" id="TIGR00523">
    <property type="entry name" value="eIF-1A"/>
    <property type="match status" value="1"/>
</dbReference>
<comment type="function">
    <text evidence="1 2">Seems to be required for maximal rate of protein biosynthesis. Enhances ribosome dissociation into subunits and stabilizes the binding of the initiator Met-tRNA(I) to 40 S ribosomal subunits.</text>
</comment>
<dbReference type="InterPro" id="IPR006196">
    <property type="entry name" value="RNA-binding_domain_S1_IF1"/>
</dbReference>
<dbReference type="CDD" id="cd05793">
    <property type="entry name" value="S1_IF1A"/>
    <property type="match status" value="1"/>
</dbReference>
<keyword evidence="2 3" id="KW-0396">Initiation factor</keyword>
<dbReference type="GO" id="GO:0003723">
    <property type="term" value="F:RNA binding"/>
    <property type="evidence" value="ECO:0007669"/>
    <property type="project" value="InterPro"/>
</dbReference>